<evidence type="ECO:0000313" key="2">
    <source>
        <dbReference type="EMBL" id="RVW11825.1"/>
    </source>
</evidence>
<feature type="signal peptide" evidence="1">
    <location>
        <begin position="1"/>
        <end position="22"/>
    </location>
</feature>
<dbReference type="EMBL" id="QGNW01002731">
    <property type="protein sequence ID" value="RVW11825.1"/>
    <property type="molecule type" value="Genomic_DNA"/>
</dbReference>
<comment type="caution">
    <text evidence="2">The sequence shown here is derived from an EMBL/GenBank/DDBJ whole genome shotgun (WGS) entry which is preliminary data.</text>
</comment>
<feature type="chain" id="PRO_5019035370" evidence="1">
    <location>
        <begin position="23"/>
        <end position="160"/>
    </location>
</feature>
<evidence type="ECO:0000313" key="3">
    <source>
        <dbReference type="Proteomes" id="UP000288805"/>
    </source>
</evidence>
<reference evidence="2 3" key="1">
    <citation type="journal article" date="2018" name="PLoS Genet.">
        <title>Population sequencing reveals clonal diversity and ancestral inbreeding in the grapevine cultivar Chardonnay.</title>
        <authorList>
            <person name="Roach M.J."/>
            <person name="Johnson D.L."/>
            <person name="Bohlmann J."/>
            <person name="van Vuuren H.J."/>
            <person name="Jones S.J."/>
            <person name="Pretorius I.S."/>
            <person name="Schmidt S.A."/>
            <person name="Borneman A.R."/>
        </authorList>
    </citation>
    <scope>NUCLEOTIDE SEQUENCE [LARGE SCALE GENOMIC DNA]</scope>
    <source>
        <strain evidence="3">cv. Chardonnay</strain>
        <tissue evidence="2">Leaf</tissue>
    </source>
</reference>
<sequence>MTSKQLAALAIFAIVLPAVAMATEFTVGDDQAAWAGYQSGLPRIRTQVQDLRTIRLPSWYHLASSTDGTRRATLSSLSLGLGFESWGGHSGFEPSPRLKDDKVALLVPSMLVAQMPHGPDTRVASPGFEPSPRLKDDKVALLVPSVLVAQMVPGGQPYRP</sequence>
<protein>
    <submittedName>
        <fullName evidence="2">Uncharacterized protein</fullName>
    </submittedName>
</protein>
<organism evidence="2 3">
    <name type="scientific">Vitis vinifera</name>
    <name type="common">Grape</name>
    <dbReference type="NCBI Taxonomy" id="29760"/>
    <lineage>
        <taxon>Eukaryota</taxon>
        <taxon>Viridiplantae</taxon>
        <taxon>Streptophyta</taxon>
        <taxon>Embryophyta</taxon>
        <taxon>Tracheophyta</taxon>
        <taxon>Spermatophyta</taxon>
        <taxon>Magnoliopsida</taxon>
        <taxon>eudicotyledons</taxon>
        <taxon>Gunneridae</taxon>
        <taxon>Pentapetalae</taxon>
        <taxon>rosids</taxon>
        <taxon>Vitales</taxon>
        <taxon>Vitaceae</taxon>
        <taxon>Viteae</taxon>
        <taxon>Vitis</taxon>
    </lineage>
</organism>
<dbReference type="Proteomes" id="UP000288805">
    <property type="component" value="Unassembled WGS sequence"/>
</dbReference>
<gene>
    <name evidence="2" type="ORF">CK203_085658</name>
</gene>
<keyword evidence="1" id="KW-0732">Signal</keyword>
<dbReference type="AlphaFoldDB" id="A0A438BLI9"/>
<accession>A0A438BLI9</accession>
<evidence type="ECO:0000256" key="1">
    <source>
        <dbReference type="SAM" id="SignalP"/>
    </source>
</evidence>
<name>A0A438BLI9_VITVI</name>
<proteinExistence type="predicted"/>